<reference evidence="2 3" key="1">
    <citation type="submission" date="2020-08" db="EMBL/GenBank/DDBJ databases">
        <title>Sequencing the genomes of 1000 actinobacteria strains.</title>
        <authorList>
            <person name="Klenk H.-P."/>
        </authorList>
    </citation>
    <scope>NUCLEOTIDE SEQUENCE [LARGE SCALE GENOMIC DNA]</scope>
    <source>
        <strain evidence="2 3">DSM 45507</strain>
    </source>
</reference>
<evidence type="ECO:0000313" key="3">
    <source>
        <dbReference type="Proteomes" id="UP000579153"/>
    </source>
</evidence>
<dbReference type="EMBL" id="JACHMB010000001">
    <property type="protein sequence ID" value="MBB5781790.1"/>
    <property type="molecule type" value="Genomic_DNA"/>
</dbReference>
<accession>A0A7W9GDG9</accession>
<gene>
    <name evidence="2" type="ORF">HD596_008546</name>
</gene>
<dbReference type="RefSeq" id="WP_185075021.1">
    <property type="nucleotide sequence ID" value="NZ_JACHMB010000001.1"/>
</dbReference>
<dbReference type="AlphaFoldDB" id="A0A7W9GDG9"/>
<name>A0A7W9GDG9_9ACTN</name>
<organism evidence="2 3">
    <name type="scientific">Nonomuraea jabiensis</name>
    <dbReference type="NCBI Taxonomy" id="882448"/>
    <lineage>
        <taxon>Bacteria</taxon>
        <taxon>Bacillati</taxon>
        <taxon>Actinomycetota</taxon>
        <taxon>Actinomycetes</taxon>
        <taxon>Streptosporangiales</taxon>
        <taxon>Streptosporangiaceae</taxon>
        <taxon>Nonomuraea</taxon>
    </lineage>
</organism>
<proteinExistence type="predicted"/>
<sequence>MTKEELRQSCAERDLQRERAVAAEQQAHAAQAEREREAEQVRELRDRLAAAQAAAGLVLPELADLSGDLGDDVHRVRLPEAGPAGRLGPAARGQASMETLAYW</sequence>
<dbReference type="Proteomes" id="UP000579153">
    <property type="component" value="Unassembled WGS sequence"/>
</dbReference>
<comment type="caution">
    <text evidence="2">The sequence shown here is derived from an EMBL/GenBank/DDBJ whole genome shotgun (WGS) entry which is preliminary data.</text>
</comment>
<feature type="region of interest" description="Disordered" evidence="1">
    <location>
        <begin position="17"/>
        <end position="37"/>
    </location>
</feature>
<protein>
    <submittedName>
        <fullName evidence="2">Uncharacterized protein</fullName>
    </submittedName>
</protein>
<evidence type="ECO:0000313" key="2">
    <source>
        <dbReference type="EMBL" id="MBB5781790.1"/>
    </source>
</evidence>
<evidence type="ECO:0000256" key="1">
    <source>
        <dbReference type="SAM" id="MobiDB-lite"/>
    </source>
</evidence>
<keyword evidence="3" id="KW-1185">Reference proteome</keyword>